<feature type="transmembrane region" description="Helical" evidence="2">
    <location>
        <begin position="43"/>
        <end position="64"/>
    </location>
</feature>
<comment type="caution">
    <text evidence="3">The sequence shown here is derived from an EMBL/GenBank/DDBJ whole genome shotgun (WGS) entry which is preliminary data.</text>
</comment>
<evidence type="ECO:0000313" key="3">
    <source>
        <dbReference type="EMBL" id="KAK8758325.1"/>
    </source>
</evidence>
<evidence type="ECO:0000313" key="4">
    <source>
        <dbReference type="Proteomes" id="UP001321473"/>
    </source>
</evidence>
<accession>A0AAQ4D785</accession>
<evidence type="ECO:0000256" key="1">
    <source>
        <dbReference type="SAM" id="MobiDB-lite"/>
    </source>
</evidence>
<feature type="compositionally biased region" description="Basic and acidic residues" evidence="1">
    <location>
        <begin position="1"/>
        <end position="11"/>
    </location>
</feature>
<sequence>MNTSHPLDRQKCARPSPSVSGDLAARGPECRGVAKLREAVATVLLFINGIRPNALLVCFIHVLARTKGPR</sequence>
<feature type="region of interest" description="Disordered" evidence="1">
    <location>
        <begin position="1"/>
        <end position="24"/>
    </location>
</feature>
<keyword evidence="2" id="KW-1133">Transmembrane helix</keyword>
<organism evidence="3 4">
    <name type="scientific">Amblyomma americanum</name>
    <name type="common">Lone star tick</name>
    <dbReference type="NCBI Taxonomy" id="6943"/>
    <lineage>
        <taxon>Eukaryota</taxon>
        <taxon>Metazoa</taxon>
        <taxon>Ecdysozoa</taxon>
        <taxon>Arthropoda</taxon>
        <taxon>Chelicerata</taxon>
        <taxon>Arachnida</taxon>
        <taxon>Acari</taxon>
        <taxon>Parasitiformes</taxon>
        <taxon>Ixodida</taxon>
        <taxon>Ixodoidea</taxon>
        <taxon>Ixodidae</taxon>
        <taxon>Amblyomminae</taxon>
        <taxon>Amblyomma</taxon>
    </lineage>
</organism>
<dbReference type="EMBL" id="JARKHS020034232">
    <property type="protein sequence ID" value="KAK8758325.1"/>
    <property type="molecule type" value="Genomic_DNA"/>
</dbReference>
<dbReference type="AlphaFoldDB" id="A0AAQ4D785"/>
<name>A0AAQ4D785_AMBAM</name>
<protein>
    <submittedName>
        <fullName evidence="3">Uncharacterized protein</fullName>
    </submittedName>
</protein>
<proteinExistence type="predicted"/>
<evidence type="ECO:0000256" key="2">
    <source>
        <dbReference type="SAM" id="Phobius"/>
    </source>
</evidence>
<keyword evidence="2" id="KW-0812">Transmembrane</keyword>
<dbReference type="Proteomes" id="UP001321473">
    <property type="component" value="Unassembled WGS sequence"/>
</dbReference>
<gene>
    <name evidence="3" type="ORF">V5799_004043</name>
</gene>
<reference evidence="3 4" key="1">
    <citation type="journal article" date="2023" name="Arcadia Sci">
        <title>De novo assembly of a long-read Amblyomma americanum tick genome.</title>
        <authorList>
            <person name="Chou S."/>
            <person name="Poskanzer K.E."/>
            <person name="Rollins M."/>
            <person name="Thuy-Boun P.S."/>
        </authorList>
    </citation>
    <scope>NUCLEOTIDE SEQUENCE [LARGE SCALE GENOMIC DNA]</scope>
    <source>
        <strain evidence="3">F_SG_1</strain>
        <tissue evidence="3">Salivary glands</tissue>
    </source>
</reference>
<keyword evidence="2" id="KW-0472">Membrane</keyword>
<keyword evidence="4" id="KW-1185">Reference proteome</keyword>